<feature type="binding site" evidence="14">
    <location>
        <begin position="336"/>
        <end position="339"/>
    </location>
    <ligand>
        <name>FAD</name>
        <dbReference type="ChEBI" id="CHEBI:57692"/>
    </ligand>
</feature>
<dbReference type="SUPFAM" id="SSF55424">
    <property type="entry name" value="FAD/NAD-linked reductases, dimerisation (C-terminal) domain"/>
    <property type="match status" value="1"/>
</dbReference>
<comment type="caution">
    <text evidence="19">The sequence shown here is derived from an EMBL/GenBank/DDBJ whole genome shotgun (WGS) entry which is preliminary data.</text>
</comment>
<dbReference type="GO" id="GO:0005737">
    <property type="term" value="C:cytoplasm"/>
    <property type="evidence" value="ECO:0007669"/>
    <property type="project" value="UniProtKB-SubCell"/>
</dbReference>
<feature type="binding site" evidence="14">
    <location>
        <position position="124"/>
    </location>
    <ligand>
        <name>FAD</name>
        <dbReference type="ChEBI" id="CHEBI:57692"/>
    </ligand>
</feature>
<dbReference type="PIRSF" id="PIRSF000350">
    <property type="entry name" value="Mercury_reductase_MerA"/>
    <property type="match status" value="1"/>
</dbReference>
<evidence type="ECO:0000313" key="20">
    <source>
        <dbReference type="Proteomes" id="UP000316471"/>
    </source>
</evidence>
<evidence type="ECO:0000256" key="1">
    <source>
        <dbReference type="ARBA" id="ARBA00004496"/>
    </source>
</evidence>
<dbReference type="PANTHER" id="PTHR22912">
    <property type="entry name" value="DISULFIDE OXIDOREDUCTASE"/>
    <property type="match status" value="1"/>
</dbReference>
<evidence type="ECO:0000256" key="9">
    <source>
        <dbReference type="ARBA" id="ARBA00023027"/>
    </source>
</evidence>
<dbReference type="GO" id="GO:0006103">
    <property type="term" value="P:2-oxoglutarate metabolic process"/>
    <property type="evidence" value="ECO:0007669"/>
    <property type="project" value="TreeGrafter"/>
</dbReference>
<dbReference type="Pfam" id="PF07992">
    <property type="entry name" value="Pyr_redox_2"/>
    <property type="match status" value="1"/>
</dbReference>
<evidence type="ECO:0000256" key="5">
    <source>
        <dbReference type="ARBA" id="ARBA00022490"/>
    </source>
</evidence>
<dbReference type="AlphaFoldDB" id="A0A562LYM5"/>
<evidence type="ECO:0000256" key="14">
    <source>
        <dbReference type="PIRSR" id="PIRSR000350-3"/>
    </source>
</evidence>
<evidence type="ECO:0000256" key="3">
    <source>
        <dbReference type="ARBA" id="ARBA00012608"/>
    </source>
</evidence>
<feature type="binding site" evidence="14">
    <location>
        <position position="330"/>
    </location>
    <ligand>
        <name>FAD</name>
        <dbReference type="ChEBI" id="CHEBI:57692"/>
    </ligand>
</feature>
<reference evidence="19 20" key="1">
    <citation type="journal article" date="2015" name="Stand. Genomic Sci.">
        <title>Genomic Encyclopedia of Bacterial and Archaeal Type Strains, Phase III: the genomes of soil and plant-associated and newly described type strains.</title>
        <authorList>
            <person name="Whitman W.B."/>
            <person name="Woyke T."/>
            <person name="Klenk H.P."/>
            <person name="Zhou Y."/>
            <person name="Lilburn T.G."/>
            <person name="Beck B.J."/>
            <person name="De Vos P."/>
            <person name="Vandamme P."/>
            <person name="Eisen J.A."/>
            <person name="Garrity G."/>
            <person name="Hugenholtz P."/>
            <person name="Kyrpides N.C."/>
        </authorList>
    </citation>
    <scope>NUCLEOTIDE SEQUENCE [LARGE SCALE GENOMIC DNA]</scope>
    <source>
        <strain evidence="19 20">CGMCC 1.10136</strain>
    </source>
</reference>
<feature type="domain" description="Pyridine nucleotide-disulphide oxidoreductase dimerisation" evidence="17">
    <location>
        <begin position="364"/>
        <end position="472"/>
    </location>
</feature>
<dbReference type="Gene3D" id="3.50.50.60">
    <property type="entry name" value="FAD/NAD(P)-binding domain"/>
    <property type="match status" value="2"/>
</dbReference>
<keyword evidence="20" id="KW-1185">Reference proteome</keyword>
<dbReference type="EC" id="1.8.1.4" evidence="3 16"/>
<feature type="disulfide bond" description="Redox-active" evidence="15">
    <location>
        <begin position="51"/>
        <end position="56"/>
    </location>
</feature>
<keyword evidence="6 16" id="KW-0285">Flavoprotein</keyword>
<comment type="miscellaneous">
    <text evidence="16">The active site is a redox-active disulfide bond.</text>
</comment>
<evidence type="ECO:0000256" key="8">
    <source>
        <dbReference type="ARBA" id="ARBA00023002"/>
    </source>
</evidence>
<dbReference type="PROSITE" id="PS00076">
    <property type="entry name" value="PYRIDINE_REDOX_1"/>
    <property type="match status" value="1"/>
</dbReference>
<dbReference type="FunFam" id="3.30.390.30:FF:000001">
    <property type="entry name" value="Dihydrolipoyl dehydrogenase"/>
    <property type="match status" value="1"/>
</dbReference>
<organism evidence="19 20">
    <name type="scientific">Aerolutibacter ruishenii</name>
    <dbReference type="NCBI Taxonomy" id="686800"/>
    <lineage>
        <taxon>Bacteria</taxon>
        <taxon>Pseudomonadati</taxon>
        <taxon>Pseudomonadota</taxon>
        <taxon>Gammaproteobacteria</taxon>
        <taxon>Lysobacterales</taxon>
        <taxon>Lysobacteraceae</taxon>
        <taxon>Aerolutibacter</taxon>
    </lineage>
</organism>
<proteinExistence type="inferred from homology"/>
<evidence type="ECO:0000256" key="7">
    <source>
        <dbReference type="ARBA" id="ARBA00022827"/>
    </source>
</evidence>
<keyword evidence="14" id="KW-0547">Nucleotide-binding</keyword>
<protein>
    <recommendedName>
        <fullName evidence="4 16">Dihydrolipoyl dehydrogenase</fullName>
        <ecNumber evidence="3 16">1.8.1.4</ecNumber>
    </recommendedName>
</protein>
<comment type="catalytic activity">
    <reaction evidence="12 16">
        <text>N(6)-[(R)-dihydrolipoyl]-L-lysyl-[protein] + NAD(+) = N(6)-[(R)-lipoyl]-L-lysyl-[protein] + NADH + H(+)</text>
        <dbReference type="Rhea" id="RHEA:15045"/>
        <dbReference type="Rhea" id="RHEA-COMP:10474"/>
        <dbReference type="Rhea" id="RHEA-COMP:10475"/>
        <dbReference type="ChEBI" id="CHEBI:15378"/>
        <dbReference type="ChEBI" id="CHEBI:57540"/>
        <dbReference type="ChEBI" id="CHEBI:57945"/>
        <dbReference type="ChEBI" id="CHEBI:83099"/>
        <dbReference type="ChEBI" id="CHEBI:83100"/>
        <dbReference type="EC" id="1.8.1.4"/>
    </reaction>
</comment>
<comment type="subcellular location">
    <subcellularLocation>
        <location evidence="1">Cytoplasm</location>
    </subcellularLocation>
</comment>
<keyword evidence="7 14" id="KW-0274">FAD</keyword>
<evidence type="ECO:0000256" key="13">
    <source>
        <dbReference type="PIRSR" id="PIRSR000350-2"/>
    </source>
</evidence>
<keyword evidence="8 16" id="KW-0560">Oxidoreductase</keyword>
<feature type="active site" description="Proton acceptor" evidence="13">
    <location>
        <position position="462"/>
    </location>
</feature>
<evidence type="ECO:0000256" key="2">
    <source>
        <dbReference type="ARBA" id="ARBA00007532"/>
    </source>
</evidence>
<evidence type="ECO:0000256" key="11">
    <source>
        <dbReference type="ARBA" id="ARBA00023284"/>
    </source>
</evidence>
<feature type="domain" description="FAD/NAD(P)-binding" evidence="18">
    <location>
        <begin position="7"/>
        <end position="345"/>
    </location>
</feature>
<feature type="binding site" evidence="14">
    <location>
        <position position="60"/>
    </location>
    <ligand>
        <name>FAD</name>
        <dbReference type="ChEBI" id="CHEBI:57692"/>
    </ligand>
</feature>
<feature type="binding site" evidence="14">
    <location>
        <position position="213"/>
    </location>
    <ligand>
        <name>NAD(+)</name>
        <dbReference type="ChEBI" id="CHEBI:57540"/>
    </ligand>
</feature>
<sequence length="485" mass="50973">MSEQQNFDVVVIGGGPAGYHAAIRAAQLGLKTACIDAALGKDGKPALGGTCLRVGCIPSKALLDSSRQFWNMGHLFDQHGISFEKPAIDVKKMVARKDGIVKQFTGGIAALFKANKVSAFYGFGQLQPGNVVKVKQHDGSEVELKGTNVVIAAGSDSIELPFAKFDGECIVDNVGGLDFEAVPERLGVIGAGVIGLELGSVWNRLGAKVTILEALPGFLSAADAEVAKVSAREFKKQGLDIKLGAKVSKAEIVSAKSGGKGKKKEVELTYTDASGEQTITVDKLLVAVGRRAATKGLLAEGTGVRINERGQIEVDEHCHTGVDGVWAVGDCVRGPMLAHKGFEEGIAVAELIAGLPGHVNFDTIPWVIYTEPEIAWVGKTEEQLKAEGVPYKAGSFPFAAVGRAVAMAEPAGFVKVIAHAETDRVLGMHLVGANVSELVHEGVLTMEFSGSADDLARICHAHPSLSEAVHDAAMAVHKRAIHKAN</sequence>
<dbReference type="EMBL" id="VLKP01000003">
    <property type="protein sequence ID" value="TWI12653.1"/>
    <property type="molecule type" value="Genomic_DNA"/>
</dbReference>
<evidence type="ECO:0000313" key="19">
    <source>
        <dbReference type="EMBL" id="TWI12653.1"/>
    </source>
</evidence>
<evidence type="ECO:0000256" key="10">
    <source>
        <dbReference type="ARBA" id="ARBA00023157"/>
    </source>
</evidence>
<keyword evidence="9 14" id="KW-0520">NAD</keyword>
<keyword evidence="11 16" id="KW-0676">Redox-active center</keyword>
<comment type="cofactor">
    <cofactor evidence="14 16">
        <name>FAD</name>
        <dbReference type="ChEBI" id="CHEBI:57692"/>
    </cofactor>
    <text evidence="14 16">Binds 1 FAD per subunit.</text>
</comment>
<keyword evidence="5" id="KW-0963">Cytoplasm</keyword>
<dbReference type="InterPro" id="IPR001100">
    <property type="entry name" value="Pyr_nuc-diS_OxRdtase"/>
</dbReference>
<dbReference type="InterPro" id="IPR016156">
    <property type="entry name" value="FAD/NAD-linked_Rdtase_dimer_sf"/>
</dbReference>
<evidence type="ECO:0000259" key="17">
    <source>
        <dbReference type="Pfam" id="PF02852"/>
    </source>
</evidence>
<evidence type="ECO:0000256" key="16">
    <source>
        <dbReference type="RuleBase" id="RU003692"/>
    </source>
</evidence>
<dbReference type="Gene3D" id="3.30.390.30">
    <property type="match status" value="1"/>
</dbReference>
<dbReference type="Proteomes" id="UP000316471">
    <property type="component" value="Unassembled WGS sequence"/>
</dbReference>
<dbReference type="Pfam" id="PF02852">
    <property type="entry name" value="Pyr_redox_dim"/>
    <property type="match status" value="1"/>
</dbReference>
<dbReference type="PRINTS" id="PR00411">
    <property type="entry name" value="PNDRDTASEI"/>
</dbReference>
<dbReference type="GO" id="GO:0050660">
    <property type="term" value="F:flavin adenine dinucleotide binding"/>
    <property type="evidence" value="ECO:0007669"/>
    <property type="project" value="InterPro"/>
</dbReference>
<dbReference type="InterPro" id="IPR004099">
    <property type="entry name" value="Pyr_nucl-diS_OxRdtase_dimer"/>
</dbReference>
<name>A0A562LYM5_9GAMM</name>
<dbReference type="NCBIfam" id="TIGR01350">
    <property type="entry name" value="lipoamide_DH"/>
    <property type="match status" value="1"/>
</dbReference>
<evidence type="ECO:0000256" key="12">
    <source>
        <dbReference type="ARBA" id="ARBA00049187"/>
    </source>
</evidence>
<comment type="similarity">
    <text evidence="2 16">Belongs to the class-I pyridine nucleotide-disulfide oxidoreductase family.</text>
</comment>
<dbReference type="InterPro" id="IPR023753">
    <property type="entry name" value="FAD/NAD-binding_dom"/>
</dbReference>
<feature type="binding site" evidence="14">
    <location>
        <begin position="190"/>
        <end position="197"/>
    </location>
    <ligand>
        <name>NAD(+)</name>
        <dbReference type="ChEBI" id="CHEBI:57540"/>
    </ligand>
</feature>
<evidence type="ECO:0000259" key="18">
    <source>
        <dbReference type="Pfam" id="PF07992"/>
    </source>
</evidence>
<accession>A0A562LYM5</accession>
<dbReference type="PANTHER" id="PTHR22912:SF224">
    <property type="entry name" value="DIHYDROLIPOYL DEHYDROGENASE"/>
    <property type="match status" value="1"/>
</dbReference>
<feature type="binding site" evidence="14">
    <location>
        <position position="289"/>
    </location>
    <ligand>
        <name>NAD(+)</name>
        <dbReference type="ChEBI" id="CHEBI:57540"/>
    </ligand>
</feature>
<dbReference type="InterPro" id="IPR006258">
    <property type="entry name" value="Lipoamide_DH"/>
</dbReference>
<dbReference type="GO" id="GO:0004148">
    <property type="term" value="F:dihydrolipoyl dehydrogenase (NADH) activity"/>
    <property type="evidence" value="ECO:0007669"/>
    <property type="project" value="UniProtKB-EC"/>
</dbReference>
<evidence type="ECO:0000256" key="15">
    <source>
        <dbReference type="PIRSR" id="PIRSR000350-4"/>
    </source>
</evidence>
<keyword evidence="10" id="KW-1015">Disulfide bond</keyword>
<dbReference type="InterPro" id="IPR012999">
    <property type="entry name" value="Pyr_OxRdtase_I_AS"/>
</dbReference>
<dbReference type="PRINTS" id="PR00368">
    <property type="entry name" value="FADPNR"/>
</dbReference>
<gene>
    <name evidence="19" type="ORF">IP93_00998</name>
</gene>
<evidence type="ECO:0000256" key="4">
    <source>
        <dbReference type="ARBA" id="ARBA00016961"/>
    </source>
</evidence>
<dbReference type="RefSeq" id="WP_144812799.1">
    <property type="nucleotide sequence ID" value="NZ_VLKP01000003.1"/>
</dbReference>
<dbReference type="InterPro" id="IPR050151">
    <property type="entry name" value="Class-I_Pyr_Nuc-Dis_Oxidored"/>
</dbReference>
<dbReference type="SUPFAM" id="SSF51905">
    <property type="entry name" value="FAD/NAD(P)-binding domain"/>
    <property type="match status" value="1"/>
</dbReference>
<evidence type="ECO:0000256" key="6">
    <source>
        <dbReference type="ARBA" id="ARBA00022630"/>
    </source>
</evidence>
<dbReference type="OrthoDB" id="9800167at2"/>
<dbReference type="InterPro" id="IPR036188">
    <property type="entry name" value="FAD/NAD-bd_sf"/>
</dbReference>